<reference evidence="3 4" key="1">
    <citation type="submission" date="2024-09" db="EMBL/GenBank/DDBJ databases">
        <title>The Natural Products Discovery Center: Release of the First 8490 Sequenced Strains for Exploring Actinobacteria Biosynthetic Diversity.</title>
        <authorList>
            <person name="Kalkreuter E."/>
            <person name="Kautsar S.A."/>
            <person name="Yang D."/>
            <person name="Bader C.D."/>
            <person name="Teijaro C.N."/>
            <person name="Fluegel L."/>
            <person name="Davis C.M."/>
            <person name="Simpson J.R."/>
            <person name="Lauterbach L."/>
            <person name="Steele A.D."/>
            <person name="Gui C."/>
            <person name="Meng S."/>
            <person name="Li G."/>
            <person name="Viehrig K."/>
            <person name="Ye F."/>
            <person name="Su P."/>
            <person name="Kiefer A.F."/>
            <person name="Nichols A."/>
            <person name="Cepeda A.J."/>
            <person name="Yan W."/>
            <person name="Fan B."/>
            <person name="Jiang Y."/>
            <person name="Adhikari A."/>
            <person name="Zheng C.-J."/>
            <person name="Schuster L."/>
            <person name="Cowan T.M."/>
            <person name="Smanski M.J."/>
            <person name="Chevrette M.G."/>
            <person name="De Carvalho L.P.S."/>
            <person name="Shen B."/>
        </authorList>
    </citation>
    <scope>NUCLEOTIDE SEQUENCE [LARGE SCALE GENOMIC DNA]</scope>
    <source>
        <strain evidence="3 4">NPDC058753</strain>
    </source>
</reference>
<evidence type="ECO:0000313" key="3">
    <source>
        <dbReference type="EMBL" id="MFE1354161.1"/>
    </source>
</evidence>
<dbReference type="InterPro" id="IPR043472">
    <property type="entry name" value="Macro_dom-like"/>
</dbReference>
<sequence length="160" mass="17471">MAETITYLRGDATAPRGKGPRIIAHVCNDLGGWGRGFVLAISRRWPEPEAAFRRWHRERATNDFGLGALQLVQVTPQFWVANLVGQRGIRTARSTGVPVRYEAIDAALAKLAPEALRLGASVHMPRIGCGLAGGKWERVEPLVVQRLTAQGVPVTVYDHG</sequence>
<evidence type="ECO:0000256" key="1">
    <source>
        <dbReference type="ARBA" id="ARBA00035885"/>
    </source>
</evidence>
<gene>
    <name evidence="3" type="ORF">ACFW6T_19450</name>
</gene>
<evidence type="ECO:0000313" key="4">
    <source>
        <dbReference type="Proteomes" id="UP001599542"/>
    </source>
</evidence>
<comment type="caution">
    <text evidence="3">The sequence shown here is derived from an EMBL/GenBank/DDBJ whole genome shotgun (WGS) entry which is preliminary data.</text>
</comment>
<dbReference type="SUPFAM" id="SSF52949">
    <property type="entry name" value="Macro domain-like"/>
    <property type="match status" value="1"/>
</dbReference>
<accession>A0ABW6GN26</accession>
<name>A0ABW6GN26_9ACTN</name>
<dbReference type="PANTHER" id="PTHR12521:SF0">
    <property type="entry name" value="ADP-RIBOSE GLYCOHYDROLASE OARD1"/>
    <property type="match status" value="1"/>
</dbReference>
<keyword evidence="4" id="KW-1185">Reference proteome</keyword>
<dbReference type="EMBL" id="JBHYPX010000038">
    <property type="protein sequence ID" value="MFE1354161.1"/>
    <property type="molecule type" value="Genomic_DNA"/>
</dbReference>
<dbReference type="RefSeq" id="WP_380328949.1">
    <property type="nucleotide sequence ID" value="NZ_JBHYPW010000053.1"/>
</dbReference>
<dbReference type="PROSITE" id="PS51154">
    <property type="entry name" value="MACRO"/>
    <property type="match status" value="1"/>
</dbReference>
<feature type="domain" description="Macro" evidence="2">
    <location>
        <begin position="1"/>
        <end position="160"/>
    </location>
</feature>
<comment type="catalytic activity">
    <reaction evidence="1">
        <text>an N-(ADP-alpha-D-ribosyl)-thymidine in DNA + H2O = a thymidine in DNA + ADP-D-ribose</text>
        <dbReference type="Rhea" id="RHEA:71655"/>
        <dbReference type="Rhea" id="RHEA-COMP:13556"/>
        <dbReference type="Rhea" id="RHEA-COMP:18051"/>
        <dbReference type="ChEBI" id="CHEBI:15377"/>
        <dbReference type="ChEBI" id="CHEBI:57967"/>
        <dbReference type="ChEBI" id="CHEBI:137386"/>
        <dbReference type="ChEBI" id="CHEBI:191199"/>
    </reaction>
    <physiologicalReaction direction="left-to-right" evidence="1">
        <dbReference type="Rhea" id="RHEA:71656"/>
    </physiologicalReaction>
</comment>
<organism evidence="3 4">
    <name type="scientific">Kitasatospora phosalacinea</name>
    <dbReference type="NCBI Taxonomy" id="2065"/>
    <lineage>
        <taxon>Bacteria</taxon>
        <taxon>Bacillati</taxon>
        <taxon>Actinomycetota</taxon>
        <taxon>Actinomycetes</taxon>
        <taxon>Kitasatosporales</taxon>
        <taxon>Streptomycetaceae</taxon>
        <taxon>Kitasatospora</taxon>
    </lineage>
</organism>
<dbReference type="InterPro" id="IPR002589">
    <property type="entry name" value="Macro_dom"/>
</dbReference>
<dbReference type="Gene3D" id="3.40.220.10">
    <property type="entry name" value="Leucine Aminopeptidase, subunit E, domain 1"/>
    <property type="match status" value="1"/>
</dbReference>
<evidence type="ECO:0000259" key="2">
    <source>
        <dbReference type="PROSITE" id="PS51154"/>
    </source>
</evidence>
<dbReference type="Proteomes" id="UP001599542">
    <property type="component" value="Unassembled WGS sequence"/>
</dbReference>
<dbReference type="InterPro" id="IPR050892">
    <property type="entry name" value="ADP-ribose_metab_enzymes"/>
</dbReference>
<protein>
    <submittedName>
        <fullName evidence="3">Macro domain-containing protein</fullName>
    </submittedName>
</protein>
<dbReference type="SMART" id="SM00506">
    <property type="entry name" value="A1pp"/>
    <property type="match status" value="1"/>
</dbReference>
<dbReference type="PANTHER" id="PTHR12521">
    <property type="entry name" value="PROTEIN C6ORF130"/>
    <property type="match status" value="1"/>
</dbReference>
<dbReference type="CDD" id="cd02901">
    <property type="entry name" value="Macro_Poa1p-like"/>
    <property type="match status" value="1"/>
</dbReference>
<proteinExistence type="predicted"/>